<evidence type="ECO:0000256" key="1">
    <source>
        <dbReference type="SAM" id="MobiDB-lite"/>
    </source>
</evidence>
<feature type="region of interest" description="Disordered" evidence="1">
    <location>
        <begin position="103"/>
        <end position="200"/>
    </location>
</feature>
<dbReference type="OrthoDB" id="266422at2759"/>
<dbReference type="PANTHER" id="PTHR35615">
    <property type="entry name" value="PRESENT IN THE OUTER MITOCHONDRIAL MEMBRANE PROTEOME 22-RELATED"/>
    <property type="match status" value="1"/>
</dbReference>
<feature type="compositionally biased region" description="Low complexity" evidence="1">
    <location>
        <begin position="160"/>
        <end position="194"/>
    </location>
</feature>
<name>A0A0N1J596_LEPPY</name>
<evidence type="ECO:0000313" key="3">
    <source>
        <dbReference type="Proteomes" id="UP000037923"/>
    </source>
</evidence>
<reference evidence="2 3" key="1">
    <citation type="submission" date="2015-07" db="EMBL/GenBank/DDBJ databases">
        <title>High-quality genome of monoxenous trypanosomatid Leptomonas pyrrhocoris.</title>
        <authorList>
            <person name="Flegontov P."/>
            <person name="Butenko A."/>
            <person name="Firsov S."/>
            <person name="Vlcek C."/>
            <person name="Logacheva M.D."/>
            <person name="Field M."/>
            <person name="Filatov D."/>
            <person name="Flegontova O."/>
            <person name="Gerasimov E."/>
            <person name="Jackson A.P."/>
            <person name="Kelly S."/>
            <person name="Opperdoes F."/>
            <person name="O'Reilly A."/>
            <person name="Votypka J."/>
            <person name="Yurchenko V."/>
            <person name="Lukes J."/>
        </authorList>
    </citation>
    <scope>NUCLEOTIDE SEQUENCE [LARGE SCALE GENOMIC DNA]</scope>
    <source>
        <strain evidence="2">H10</strain>
    </source>
</reference>
<dbReference type="AlphaFoldDB" id="A0A0N1J596"/>
<accession>A0A0N1J596</accession>
<dbReference type="PANTHER" id="PTHR35615:SF6">
    <property type="entry name" value="KINESIN MOTOR DOMAIN-CONTAINING PROTEIN"/>
    <property type="match status" value="1"/>
</dbReference>
<feature type="compositionally biased region" description="Basic and acidic residues" evidence="1">
    <location>
        <begin position="1"/>
        <end position="45"/>
    </location>
</feature>
<dbReference type="VEuPathDB" id="TriTrypDB:LpyrH10_03_5460"/>
<organism evidence="2 3">
    <name type="scientific">Leptomonas pyrrhocoris</name>
    <name type="common">Firebug parasite</name>
    <dbReference type="NCBI Taxonomy" id="157538"/>
    <lineage>
        <taxon>Eukaryota</taxon>
        <taxon>Discoba</taxon>
        <taxon>Euglenozoa</taxon>
        <taxon>Kinetoplastea</taxon>
        <taxon>Metakinetoplastina</taxon>
        <taxon>Trypanosomatida</taxon>
        <taxon>Trypanosomatidae</taxon>
        <taxon>Leishmaniinae</taxon>
        <taxon>Leptomonas</taxon>
    </lineage>
</organism>
<feature type="region of interest" description="Disordered" evidence="1">
    <location>
        <begin position="624"/>
        <end position="653"/>
    </location>
</feature>
<dbReference type="Proteomes" id="UP000037923">
    <property type="component" value="Unassembled WGS sequence"/>
</dbReference>
<evidence type="ECO:0000313" key="2">
    <source>
        <dbReference type="EMBL" id="KPA84418.1"/>
    </source>
</evidence>
<comment type="caution">
    <text evidence="2">The sequence shown here is derived from an EMBL/GenBank/DDBJ whole genome shotgun (WGS) entry which is preliminary data.</text>
</comment>
<dbReference type="RefSeq" id="XP_015662857.1">
    <property type="nucleotide sequence ID" value="XM_015799379.1"/>
</dbReference>
<feature type="compositionally biased region" description="Polar residues" evidence="1">
    <location>
        <begin position="56"/>
        <end position="69"/>
    </location>
</feature>
<gene>
    <name evidence="2" type="ORF">ABB37_02395</name>
</gene>
<protein>
    <submittedName>
        <fullName evidence="2">Uncharacterized protein</fullName>
    </submittedName>
</protein>
<feature type="region of interest" description="Disordered" evidence="1">
    <location>
        <begin position="1"/>
        <end position="74"/>
    </location>
</feature>
<dbReference type="EMBL" id="LGTL01000003">
    <property type="protein sequence ID" value="KPA84418.1"/>
    <property type="molecule type" value="Genomic_DNA"/>
</dbReference>
<proteinExistence type="predicted"/>
<keyword evidence="3" id="KW-1185">Reference proteome</keyword>
<feature type="compositionally biased region" description="Basic and acidic residues" evidence="1">
    <location>
        <begin position="631"/>
        <end position="649"/>
    </location>
</feature>
<sequence>MKLVQREHERVRLEEEHRAREEAMDKVIENRGKELREEGAARDASAEESATLPTCVMTSVEVSPPSNLLSPKADATREAADASYEKMSRASSYSFASIATTRSGAVGPQPALPHLSKQHPPGTHRRGASPVADAGEFSTKSDAPVESMASNRMGGVNRSAPTTTTTGATSAAAALAGESRPQQQSQTAPPSSQVVPPPRGSIIASAPAVLEPKQPWHRCPTVVVYEIPLRCRRTTNEEGREVIDDADFPVRIHSKTLRVTDPETKLVSEFPHDELVIHRKNSTNVASQLLDKVRDVVIAGYTASVLSLDSKGLAKPTSAFDSAAWMAKQRLVLNLVASVEKMQTIYAKNGGLSSNNSSIEVCVSIALVKKVSAEKATEWKVTDPAMQQRTFEVIDLLKPEPAVAQLRMRTSMLSGSRLDGVQYKPVGNEAEFNTLLTGAQSSANVVLGRLADAAAVAPDNAALMAENDSVLEVLTCIVRHHKEGAVALADQIKEAPRDVFARGNAADVISSDDEDDDARVLDSFNAHNGPSNCSDTVVSCLTCIGARQNADVWGAALERKEEVAPLALFTTAFGGPAYTVIIASVDPTSREAAATLSMQVGMTIKLHRRPTNGSARRLIQSSKYQAGAAQKELDRPVRPSGSEQRELKTTIRKSAATLESLEKALADGG</sequence>
<dbReference type="GeneID" id="26902690"/>